<feature type="region of interest" description="Disordered" evidence="1">
    <location>
        <begin position="74"/>
        <end position="101"/>
    </location>
</feature>
<gene>
    <name evidence="2" type="ORF">BO71DRAFT_289055</name>
</gene>
<protein>
    <recommendedName>
        <fullName evidence="4">Gamma-glutamylcyclotransferase AIG2-like domain-containing protein</fullName>
    </recommendedName>
</protein>
<dbReference type="Proteomes" id="UP000247810">
    <property type="component" value="Unassembled WGS sequence"/>
</dbReference>
<evidence type="ECO:0008006" key="4">
    <source>
        <dbReference type="Google" id="ProtNLM"/>
    </source>
</evidence>
<feature type="non-terminal residue" evidence="2">
    <location>
        <position position="165"/>
    </location>
</feature>
<name>A0A319DHN0_9EURO</name>
<dbReference type="EMBL" id="KZ825831">
    <property type="protein sequence ID" value="PYH96961.1"/>
    <property type="molecule type" value="Genomic_DNA"/>
</dbReference>
<accession>A0A319DHN0</accession>
<proteinExistence type="predicted"/>
<sequence length="165" mass="18419">HHPPDFVLALQHTPSTIALSTLLHKPGCTPRFLYDALMLPTVLKYFLDVPQDTDMTTHMMQATLQGYKLYQADPSDSQIHSHSHSHSHSHTQHPPIMLPSSDPEDAVEGMLVFGLDGEQRNAIYEVESGLLELVDVRVRVRVVDEVEGWLVWSERGVDAGAFVGN</sequence>
<reference evidence="2 3" key="1">
    <citation type="submission" date="2018-02" db="EMBL/GenBank/DDBJ databases">
        <title>The genomes of Aspergillus section Nigri reveals drivers in fungal speciation.</title>
        <authorList>
            <consortium name="DOE Joint Genome Institute"/>
            <person name="Vesth T.C."/>
            <person name="Nybo J."/>
            <person name="Theobald S."/>
            <person name="Brandl J."/>
            <person name="Frisvad J.C."/>
            <person name="Nielsen K.F."/>
            <person name="Lyhne E.K."/>
            <person name="Kogle M.E."/>
            <person name="Kuo A."/>
            <person name="Riley R."/>
            <person name="Clum A."/>
            <person name="Nolan M."/>
            <person name="Lipzen A."/>
            <person name="Salamov A."/>
            <person name="Henrissat B."/>
            <person name="Wiebenga A."/>
            <person name="De vries R.P."/>
            <person name="Grigoriev I.V."/>
            <person name="Mortensen U.H."/>
            <person name="Andersen M.R."/>
            <person name="Baker S.E."/>
        </authorList>
    </citation>
    <scope>NUCLEOTIDE SEQUENCE [LARGE SCALE GENOMIC DNA]</scope>
    <source>
        <strain evidence="2 3">CBS 707.79</strain>
    </source>
</reference>
<dbReference type="Gene3D" id="3.10.490.10">
    <property type="entry name" value="Gamma-glutamyl cyclotransferase-like"/>
    <property type="match status" value="1"/>
</dbReference>
<evidence type="ECO:0000313" key="3">
    <source>
        <dbReference type="Proteomes" id="UP000247810"/>
    </source>
</evidence>
<organism evidence="2 3">
    <name type="scientific">Aspergillus ellipticus CBS 707.79</name>
    <dbReference type="NCBI Taxonomy" id="1448320"/>
    <lineage>
        <taxon>Eukaryota</taxon>
        <taxon>Fungi</taxon>
        <taxon>Dikarya</taxon>
        <taxon>Ascomycota</taxon>
        <taxon>Pezizomycotina</taxon>
        <taxon>Eurotiomycetes</taxon>
        <taxon>Eurotiomycetidae</taxon>
        <taxon>Eurotiales</taxon>
        <taxon>Aspergillaceae</taxon>
        <taxon>Aspergillus</taxon>
        <taxon>Aspergillus subgen. Circumdati</taxon>
    </lineage>
</organism>
<feature type="compositionally biased region" description="Basic residues" evidence="1">
    <location>
        <begin position="81"/>
        <end position="91"/>
    </location>
</feature>
<dbReference type="AlphaFoldDB" id="A0A319DHN0"/>
<keyword evidence="3" id="KW-1185">Reference proteome</keyword>
<evidence type="ECO:0000313" key="2">
    <source>
        <dbReference type="EMBL" id="PYH96961.1"/>
    </source>
</evidence>
<dbReference type="OrthoDB" id="1044435at2759"/>
<feature type="non-terminal residue" evidence="2">
    <location>
        <position position="1"/>
    </location>
</feature>
<dbReference type="VEuPathDB" id="FungiDB:BO71DRAFT_289055"/>
<evidence type="ECO:0000256" key="1">
    <source>
        <dbReference type="SAM" id="MobiDB-lite"/>
    </source>
</evidence>